<dbReference type="RefSeq" id="WP_011825776.1">
    <property type="nucleotide sequence ID" value="NC_008820.1"/>
</dbReference>
<reference evidence="2 3" key="1">
    <citation type="journal article" date="2007" name="PLoS Genet.">
        <title>Patterns and implications of gene gain and loss in the evolution of Prochlorococcus.</title>
        <authorList>
            <person name="Kettler G.C."/>
            <person name="Martiny A.C."/>
            <person name="Huang K."/>
            <person name="Zucker J."/>
            <person name="Coleman M.L."/>
            <person name="Rodrigue S."/>
            <person name="Chen F."/>
            <person name="Lapidus A."/>
            <person name="Ferriera S."/>
            <person name="Johnson J."/>
            <person name="Steglich C."/>
            <person name="Church G.M."/>
            <person name="Richardson P."/>
            <person name="Chisholm S.W."/>
        </authorList>
    </citation>
    <scope>NUCLEOTIDE SEQUENCE [LARGE SCALE GENOMIC DNA]</scope>
    <source>
        <strain evidence="2 3">MIT 9303</strain>
    </source>
</reference>
<dbReference type="EMBL" id="CP000554">
    <property type="protein sequence ID" value="ABM77874.1"/>
    <property type="molecule type" value="Genomic_DNA"/>
</dbReference>
<dbReference type="InterPro" id="IPR052567">
    <property type="entry name" value="OP_Dioxygenase"/>
</dbReference>
<dbReference type="SUPFAM" id="SSF109604">
    <property type="entry name" value="HD-domain/PDEase-like"/>
    <property type="match status" value="1"/>
</dbReference>
<dbReference type="HOGENOM" id="CLU_091985_0_1_3"/>
<dbReference type="KEGG" id="pmf:P9303_11251"/>
<gene>
    <name evidence="2" type="ordered locus">P9303_11251</name>
</gene>
<dbReference type="Pfam" id="PF01966">
    <property type="entry name" value="HD"/>
    <property type="match status" value="1"/>
</dbReference>
<name>A2C8R4_PROM3</name>
<dbReference type="InterPro" id="IPR006674">
    <property type="entry name" value="HD_domain"/>
</dbReference>
<sequence length="200" mass="22557">MTALADHAMTWMKLMQTASRQARVDLLFDYLRSHGQSSYDPSVSQLEHALQTAHLAQQESQLPHLVVASLLHDIGHLMLDEHDERGDFLHQDWAHEAVAARALSEFFPSNVVTPVQRHVSAKRLLCSLDGAYYEGLSEASKRSFAVQGGPLSRFEAERLQALEGMQDAMALRRWDDRAKAKGFEVPGLEMYFDLAFVHLL</sequence>
<feature type="domain" description="HD" evidence="1">
    <location>
        <begin position="46"/>
        <end position="110"/>
    </location>
</feature>
<dbReference type="AlphaFoldDB" id="A2C8R4"/>
<dbReference type="PANTHER" id="PTHR40202:SF1">
    <property type="entry name" value="HD DOMAIN-CONTAINING PROTEIN"/>
    <property type="match status" value="1"/>
</dbReference>
<organism evidence="2 3">
    <name type="scientific">Prochlorococcus marinus (strain MIT 9303)</name>
    <dbReference type="NCBI Taxonomy" id="59922"/>
    <lineage>
        <taxon>Bacteria</taxon>
        <taxon>Bacillati</taxon>
        <taxon>Cyanobacteriota</taxon>
        <taxon>Cyanophyceae</taxon>
        <taxon>Synechococcales</taxon>
        <taxon>Prochlorococcaceae</taxon>
        <taxon>Prochlorococcus</taxon>
    </lineage>
</organism>
<dbReference type="Proteomes" id="UP000002274">
    <property type="component" value="Chromosome"/>
</dbReference>
<accession>A2C8R4</accession>
<dbReference type="Gene3D" id="1.10.3210.10">
    <property type="entry name" value="Hypothetical protein af1432"/>
    <property type="match status" value="1"/>
</dbReference>
<protein>
    <recommendedName>
        <fullName evidence="1">HD domain-containing protein</fullName>
    </recommendedName>
</protein>
<dbReference type="PANTHER" id="PTHR40202">
    <property type="match status" value="1"/>
</dbReference>
<dbReference type="CDD" id="cd00077">
    <property type="entry name" value="HDc"/>
    <property type="match status" value="1"/>
</dbReference>
<evidence type="ECO:0000259" key="1">
    <source>
        <dbReference type="Pfam" id="PF01966"/>
    </source>
</evidence>
<dbReference type="STRING" id="59922.P9303_11251"/>
<evidence type="ECO:0000313" key="2">
    <source>
        <dbReference type="EMBL" id="ABM77874.1"/>
    </source>
</evidence>
<evidence type="ECO:0000313" key="3">
    <source>
        <dbReference type="Proteomes" id="UP000002274"/>
    </source>
</evidence>
<proteinExistence type="predicted"/>
<dbReference type="InterPro" id="IPR003607">
    <property type="entry name" value="HD/PDEase_dom"/>
</dbReference>